<dbReference type="AlphaFoldDB" id="A0A6P7X4W5"/>
<evidence type="ECO:0000256" key="4">
    <source>
        <dbReference type="ARBA" id="ARBA00022692"/>
    </source>
</evidence>
<evidence type="ECO:0000313" key="10">
    <source>
        <dbReference type="RefSeq" id="XP_030045610.1"/>
    </source>
</evidence>
<evidence type="ECO:0000256" key="1">
    <source>
        <dbReference type="ARBA" id="ARBA00004389"/>
    </source>
</evidence>
<dbReference type="InParanoid" id="A0A6P7X4W5"/>
<dbReference type="KEGG" id="muo:115459914"/>
<dbReference type="GeneID" id="115459914"/>
<keyword evidence="7 8" id="KW-0472">Membrane</keyword>
<dbReference type="CTD" id="286144"/>
<dbReference type="Pfam" id="PF15168">
    <property type="entry name" value="TRIQK"/>
    <property type="match status" value="1"/>
</dbReference>
<reference evidence="10" key="1">
    <citation type="submission" date="2025-08" db="UniProtKB">
        <authorList>
            <consortium name="RefSeq"/>
        </authorList>
    </citation>
    <scope>IDENTIFICATION</scope>
</reference>
<keyword evidence="4 8" id="KW-0812">Transmembrane</keyword>
<dbReference type="PANTHER" id="PTHR20583:SF1">
    <property type="entry name" value="TRIPLE QXXK_R MOTIF-CONTAINING PROTEIN"/>
    <property type="match status" value="1"/>
</dbReference>
<evidence type="ECO:0000256" key="8">
    <source>
        <dbReference type="SAM" id="Phobius"/>
    </source>
</evidence>
<sequence>MAAKGKCLFFDAVRWEQKHFLIQTKSKRWEEKMLQRQDCLLISTGNKLLHAVLAWKAQEIKQWVELEQLVAVETAATKNESRILQQGKQDYKKNKPVLRAARLKAEAKKTGPGIKEVALVLVAILICLLAFYSFFFLNLGIEPDPDLNLNEN</sequence>
<accession>A0A6P7X4W5</accession>
<dbReference type="InterPro" id="IPR024842">
    <property type="entry name" value="TRIQK"/>
</dbReference>
<organism evidence="9 10">
    <name type="scientific">Microcaecilia unicolor</name>
    <dbReference type="NCBI Taxonomy" id="1415580"/>
    <lineage>
        <taxon>Eukaryota</taxon>
        <taxon>Metazoa</taxon>
        <taxon>Chordata</taxon>
        <taxon>Craniata</taxon>
        <taxon>Vertebrata</taxon>
        <taxon>Euteleostomi</taxon>
        <taxon>Amphibia</taxon>
        <taxon>Gymnophiona</taxon>
        <taxon>Siphonopidae</taxon>
        <taxon>Microcaecilia</taxon>
    </lineage>
</organism>
<protein>
    <recommendedName>
        <fullName evidence="3">Triple QxxK/R motif-containing protein</fullName>
    </recommendedName>
</protein>
<feature type="transmembrane region" description="Helical" evidence="8">
    <location>
        <begin position="117"/>
        <end position="141"/>
    </location>
</feature>
<proteinExistence type="inferred from homology"/>
<evidence type="ECO:0000256" key="7">
    <source>
        <dbReference type="ARBA" id="ARBA00023136"/>
    </source>
</evidence>
<evidence type="ECO:0000256" key="5">
    <source>
        <dbReference type="ARBA" id="ARBA00022824"/>
    </source>
</evidence>
<dbReference type="PANTHER" id="PTHR20583">
    <property type="entry name" value="TRIPLE QXXK/R MOTIF-CONTAINING PROTEIN"/>
    <property type="match status" value="1"/>
</dbReference>
<dbReference type="RefSeq" id="XP_030045610.1">
    <property type="nucleotide sequence ID" value="XM_030189750.1"/>
</dbReference>
<evidence type="ECO:0000256" key="6">
    <source>
        <dbReference type="ARBA" id="ARBA00022989"/>
    </source>
</evidence>
<evidence type="ECO:0000256" key="3">
    <source>
        <dbReference type="ARBA" id="ARBA00014257"/>
    </source>
</evidence>
<comment type="similarity">
    <text evidence="2">Belongs to the TRIQK family.</text>
</comment>
<keyword evidence="6 8" id="KW-1133">Transmembrane helix</keyword>
<evidence type="ECO:0000256" key="2">
    <source>
        <dbReference type="ARBA" id="ARBA00007709"/>
    </source>
</evidence>
<comment type="subcellular location">
    <subcellularLocation>
        <location evidence="1">Endoplasmic reticulum membrane</location>
        <topology evidence="1">Single-pass membrane protein</topology>
    </subcellularLocation>
</comment>
<dbReference type="Proteomes" id="UP000515156">
    <property type="component" value="Chromosome 1"/>
</dbReference>
<keyword evidence="9" id="KW-1185">Reference proteome</keyword>
<name>A0A6P7X4W5_9AMPH</name>
<gene>
    <name evidence="10" type="primary">TRIQK</name>
</gene>
<dbReference type="GO" id="GO:0005789">
    <property type="term" value="C:endoplasmic reticulum membrane"/>
    <property type="evidence" value="ECO:0007669"/>
    <property type="project" value="UniProtKB-SubCell"/>
</dbReference>
<keyword evidence="5" id="KW-0256">Endoplasmic reticulum</keyword>
<evidence type="ECO:0000313" key="9">
    <source>
        <dbReference type="Proteomes" id="UP000515156"/>
    </source>
</evidence>